<feature type="non-terminal residue" evidence="7">
    <location>
        <position position="1"/>
    </location>
</feature>
<comment type="similarity">
    <text evidence="2 6">Belongs to the nematode receptor-like protein srg family.</text>
</comment>
<protein>
    <recommendedName>
        <fullName evidence="6">Serpentine receptor class gamma</fullName>
    </recommendedName>
</protein>
<evidence type="ECO:0000256" key="2">
    <source>
        <dbReference type="ARBA" id="ARBA00005692"/>
    </source>
</evidence>
<sequence length="158" mass="18382">QRFLVGYALYAQNCITVLMTLDRFLAICYVRHFGHWQRWIPLYVFASFAATFALHAYMHYNVMQVGSRFIYNITLEYYTLDSNTWTTQRVSVTAQAIVGTVCMIACTVMNIRSLKRLRQLYKANKTIELSFFIIACFTFLAEAANVVILCLLAHSYWI</sequence>
<gene>
    <name evidence="7" type="ORF">PENTCL1PPCAC_9451</name>
</gene>
<dbReference type="Gene3D" id="1.20.1070.10">
    <property type="entry name" value="Rhodopsin 7-helix transmembrane proteins"/>
    <property type="match status" value="1"/>
</dbReference>
<dbReference type="GO" id="GO:0004888">
    <property type="term" value="F:transmembrane signaling receptor activity"/>
    <property type="evidence" value="ECO:0007669"/>
    <property type="project" value="InterPro"/>
</dbReference>
<keyword evidence="8" id="KW-1185">Reference proteome</keyword>
<organism evidence="7 8">
    <name type="scientific">Pristionchus entomophagus</name>
    <dbReference type="NCBI Taxonomy" id="358040"/>
    <lineage>
        <taxon>Eukaryota</taxon>
        <taxon>Metazoa</taxon>
        <taxon>Ecdysozoa</taxon>
        <taxon>Nematoda</taxon>
        <taxon>Chromadorea</taxon>
        <taxon>Rhabditida</taxon>
        <taxon>Rhabditina</taxon>
        <taxon>Diplogasteromorpha</taxon>
        <taxon>Diplogasteroidea</taxon>
        <taxon>Neodiplogasteridae</taxon>
        <taxon>Pristionchus</taxon>
    </lineage>
</organism>
<evidence type="ECO:0000313" key="8">
    <source>
        <dbReference type="Proteomes" id="UP001432027"/>
    </source>
</evidence>
<keyword evidence="5 6" id="KW-0472">Membrane</keyword>
<evidence type="ECO:0000313" key="7">
    <source>
        <dbReference type="EMBL" id="GMS87276.1"/>
    </source>
</evidence>
<dbReference type="Pfam" id="PF02118">
    <property type="entry name" value="Srg"/>
    <property type="match status" value="1"/>
</dbReference>
<proteinExistence type="inferred from homology"/>
<evidence type="ECO:0000256" key="1">
    <source>
        <dbReference type="ARBA" id="ARBA00004141"/>
    </source>
</evidence>
<feature type="transmembrane region" description="Helical" evidence="6">
    <location>
        <begin position="42"/>
        <end position="60"/>
    </location>
</feature>
<accession>A0AAV5T6E9</accession>
<dbReference type="PANTHER" id="PTHR31552">
    <property type="entry name" value="SERPENTINE RECEPTOR CLASS GAMMA"/>
    <property type="match status" value="1"/>
</dbReference>
<dbReference type="SUPFAM" id="SSF81321">
    <property type="entry name" value="Family A G protein-coupled receptor-like"/>
    <property type="match status" value="1"/>
</dbReference>
<evidence type="ECO:0000256" key="5">
    <source>
        <dbReference type="ARBA" id="ARBA00023136"/>
    </source>
</evidence>
<feature type="non-terminal residue" evidence="7">
    <location>
        <position position="158"/>
    </location>
</feature>
<dbReference type="GO" id="GO:0007606">
    <property type="term" value="P:sensory perception of chemical stimulus"/>
    <property type="evidence" value="ECO:0007669"/>
    <property type="project" value="UniProtKB-UniRule"/>
</dbReference>
<comment type="caution">
    <text evidence="6">Lacks conserved residue(s) required for the propagation of feature annotation.</text>
</comment>
<feature type="transmembrane region" description="Helical" evidence="6">
    <location>
        <begin position="131"/>
        <end position="157"/>
    </location>
</feature>
<comment type="caution">
    <text evidence="7">The sequence shown here is derived from an EMBL/GenBank/DDBJ whole genome shotgun (WGS) entry which is preliminary data.</text>
</comment>
<evidence type="ECO:0000256" key="3">
    <source>
        <dbReference type="ARBA" id="ARBA00022692"/>
    </source>
</evidence>
<dbReference type="GO" id="GO:0016020">
    <property type="term" value="C:membrane"/>
    <property type="evidence" value="ECO:0007669"/>
    <property type="project" value="UniProtKB-SubCell"/>
</dbReference>
<dbReference type="PANTHER" id="PTHR31552:SF8">
    <property type="entry name" value="SERPENTINE RECEPTOR CLASS GAMMA"/>
    <property type="match status" value="1"/>
</dbReference>
<evidence type="ECO:0000256" key="6">
    <source>
        <dbReference type="RuleBase" id="RU280813"/>
    </source>
</evidence>
<reference evidence="7" key="1">
    <citation type="submission" date="2023-10" db="EMBL/GenBank/DDBJ databases">
        <title>Genome assembly of Pristionchus species.</title>
        <authorList>
            <person name="Yoshida K."/>
            <person name="Sommer R.J."/>
        </authorList>
    </citation>
    <scope>NUCLEOTIDE SEQUENCE</scope>
    <source>
        <strain evidence="7">RS0144</strain>
    </source>
</reference>
<dbReference type="Proteomes" id="UP001432027">
    <property type="component" value="Unassembled WGS sequence"/>
</dbReference>
<keyword evidence="4 6" id="KW-1133">Transmembrane helix</keyword>
<dbReference type="AlphaFoldDB" id="A0AAV5T6E9"/>
<evidence type="ECO:0000256" key="4">
    <source>
        <dbReference type="ARBA" id="ARBA00022989"/>
    </source>
</evidence>
<keyword evidence="3 6" id="KW-0812">Transmembrane</keyword>
<feature type="transmembrane region" description="Helical" evidence="6">
    <location>
        <begin position="92"/>
        <end position="111"/>
    </location>
</feature>
<dbReference type="EMBL" id="BTSX01000003">
    <property type="protein sequence ID" value="GMS87276.1"/>
    <property type="molecule type" value="Genomic_DNA"/>
</dbReference>
<dbReference type="InterPro" id="IPR000609">
    <property type="entry name" value="7TM_GPCR_serpentine_rcpt_Srg"/>
</dbReference>
<feature type="transmembrane region" description="Helical" evidence="6">
    <location>
        <begin position="6"/>
        <end position="30"/>
    </location>
</feature>
<comment type="subcellular location">
    <subcellularLocation>
        <location evidence="1">Membrane</location>
        <topology evidence="1">Multi-pass membrane protein</topology>
    </subcellularLocation>
</comment>
<name>A0AAV5T6E9_9BILA</name>